<dbReference type="GO" id="GO:0006506">
    <property type="term" value="P:GPI anchor biosynthetic process"/>
    <property type="evidence" value="ECO:0007669"/>
    <property type="project" value="InterPro"/>
</dbReference>
<dbReference type="EMBL" id="WVTB01000041">
    <property type="protein sequence ID" value="KAF3805645.1"/>
    <property type="molecule type" value="Genomic_DNA"/>
</dbReference>
<feature type="transmembrane region" description="Helical" evidence="4">
    <location>
        <begin position="447"/>
        <end position="469"/>
    </location>
</feature>
<evidence type="ECO:0000313" key="6">
    <source>
        <dbReference type="Proteomes" id="UP000613401"/>
    </source>
</evidence>
<name>A0A8H4CKJ2_COLGL</name>
<feature type="transmembrane region" description="Helical" evidence="4">
    <location>
        <begin position="633"/>
        <end position="653"/>
    </location>
</feature>
<evidence type="ECO:0000256" key="1">
    <source>
        <dbReference type="ARBA" id="ARBA00006196"/>
    </source>
</evidence>
<organism evidence="5 6">
    <name type="scientific">Colletotrichum gloeosporioides</name>
    <name type="common">Anthracnose fungus</name>
    <name type="synonym">Glomerella cingulata</name>
    <dbReference type="NCBI Taxonomy" id="474922"/>
    <lineage>
        <taxon>Eukaryota</taxon>
        <taxon>Fungi</taxon>
        <taxon>Dikarya</taxon>
        <taxon>Ascomycota</taxon>
        <taxon>Pezizomycotina</taxon>
        <taxon>Sordariomycetes</taxon>
        <taxon>Hypocreomycetidae</taxon>
        <taxon>Glomerellales</taxon>
        <taxon>Glomerellaceae</taxon>
        <taxon>Colletotrichum</taxon>
        <taxon>Colletotrichum gloeosporioides species complex</taxon>
    </lineage>
</organism>
<feature type="transmembrane region" description="Helical" evidence="4">
    <location>
        <begin position="673"/>
        <end position="689"/>
    </location>
</feature>
<sequence length="1033" mass="116896">MSASLAPECNEVKERYDTCFLKWYSEKYLRGTGTDNNECADLFKNYQKCLTVALKERGIDKLLDEAREDSKESDATYLGRKSRSRKTTSSPSSEPPSAQQSAWRQASACTTRGNSDSMHPLSVLSLGIFVAGYITARWDLVTRLYELAIFAWNYGVVTRAAKGFALLTFVFLLVFIPVERLATRESNLNDGLMRIFWPTDIQRSDLPGVVVGWRNSSLDVFVVAILDDVDVSTLQYLDRRNGHQLTKQQAGHVEFALKAGTLFRNSPHPVNSIYERCGHGAMHVLGLTNPSDAVVLDPSLFVATTPANAKAPRITCARALSIQIILYDRPRPSRMQYISLNPISLALGNKEAPGLPPTEHMAEEEKHELKKKEQKRKLVEKLKQHTIVKRSPSPKERALPKIVNQINWSWELEQLLQKNISRIGTRPKRTLSVSERVVEQATTMRNFVWDLFILYLLPLIQWGFVYMLMGHRAVAEFLLQILEFRLKDNYLALKDISATAQQVEIRLQQFCYWPMQYTTLRQRKNDWESVTTSHPDYIRFYNSLWLVANDVIIGIALGSYIIDNAEWVANAISELLSKYTVQALQRSISWLMGWPAGLKLNSELAMFLGDLFLWVIDYWSNCIVTLQPVLPHIIWFIGFSSFAGASMPIAMFSDLLSALTVHIYSFYLASARIYHWQLTILISLFHLFRGKKHNVLRNRIDSCDYDLDQLLVGTILFTLLFFLLPTVVVFYLNFAIARMVIISLKAVFDTLLSCLNHFPLFALMLRVKDPRRLPGGIRFELRDTHDYRLNNTSNEPPTSVIYLKSIPLTFRAMFHQYFQMGNRIRKHYLSPQVLLCLLTGRFVPPLNRKNLYSLQYSMLPARRAGIRQMWDAITTVQPSRKPVPFAMNGRRARRRRQDEPQIIIHPRLLIRVPKTFSAGPRIPPRNLRPQTRRLGDGVRVPVPEAEEQAVACRHAGLLGAQRDGLGAVEGGEDVGDGGEGGQAWPREGGCRGGGAGPVGWGGAGGRGGVGGEGGWEEEVYEGEFLGVLDGFAG</sequence>
<gene>
    <name evidence="5" type="ORF">GCG54_00005684</name>
</gene>
<keyword evidence="4" id="KW-1133">Transmembrane helix</keyword>
<dbReference type="GeneID" id="69012834"/>
<feature type="compositionally biased region" description="Low complexity" evidence="3">
    <location>
        <begin position="87"/>
        <end position="105"/>
    </location>
</feature>
<dbReference type="PANTHER" id="PTHR21329:SF3">
    <property type="entry name" value="PHOSPHATIDYLINOSITOL N-ACETYLGLUCOSAMINYLTRANSFERASE SUBUNIT Q"/>
    <property type="match status" value="1"/>
</dbReference>
<feature type="transmembrane region" description="Helical" evidence="4">
    <location>
        <begin position="160"/>
        <end position="178"/>
    </location>
</feature>
<dbReference type="InterPro" id="IPR007918">
    <property type="entry name" value="MDM35_apoptosis"/>
</dbReference>
<dbReference type="GO" id="GO:0016020">
    <property type="term" value="C:membrane"/>
    <property type="evidence" value="ECO:0007669"/>
    <property type="project" value="InterPro"/>
</dbReference>
<evidence type="ECO:0000313" key="5">
    <source>
        <dbReference type="EMBL" id="KAF3805645.1"/>
    </source>
</evidence>
<dbReference type="InterPro" id="IPR007720">
    <property type="entry name" value="PigQ/GPI1"/>
</dbReference>
<accession>A0A8H4CKJ2</accession>
<evidence type="ECO:0000256" key="4">
    <source>
        <dbReference type="SAM" id="Phobius"/>
    </source>
</evidence>
<keyword evidence="2" id="KW-1015">Disulfide bond</keyword>
<feature type="transmembrane region" description="Helical" evidence="4">
    <location>
        <begin position="710"/>
        <end position="734"/>
    </location>
</feature>
<feature type="region of interest" description="Disordered" evidence="3">
    <location>
        <begin position="970"/>
        <end position="1012"/>
    </location>
</feature>
<feature type="region of interest" description="Disordered" evidence="3">
    <location>
        <begin position="73"/>
        <end position="105"/>
    </location>
</feature>
<dbReference type="PANTHER" id="PTHR21329">
    <property type="entry name" value="PHOSPHATIDYLINOSITOL N-ACETYLGLUCOSAMINYLTRANSFERASE SUBUNIT Q-RELATED"/>
    <property type="match status" value="1"/>
</dbReference>
<evidence type="ECO:0000256" key="2">
    <source>
        <dbReference type="ARBA" id="ARBA00023157"/>
    </source>
</evidence>
<feature type="non-terminal residue" evidence="5">
    <location>
        <position position="1033"/>
    </location>
</feature>
<dbReference type="RefSeq" id="XP_045264804.1">
    <property type="nucleotide sequence ID" value="XM_045405702.1"/>
</dbReference>
<dbReference type="Pfam" id="PF05254">
    <property type="entry name" value="UPF0203"/>
    <property type="match status" value="1"/>
</dbReference>
<dbReference type="AlphaFoldDB" id="A0A8H4CKJ2"/>
<comment type="similarity">
    <text evidence="1">Belongs to the TRIAP1/MDM35 family.</text>
</comment>
<proteinExistence type="inferred from homology"/>
<dbReference type="PROSITE" id="PS51808">
    <property type="entry name" value="CHCH"/>
    <property type="match status" value="1"/>
</dbReference>
<protein>
    <submittedName>
        <fullName evidence="5">N-acetylglucosaminyl-phosphatidylinositol biosynthetic protein gpi1</fullName>
    </submittedName>
</protein>
<dbReference type="Proteomes" id="UP000613401">
    <property type="component" value="Unassembled WGS sequence"/>
</dbReference>
<dbReference type="GO" id="GO:0005783">
    <property type="term" value="C:endoplasmic reticulum"/>
    <property type="evidence" value="ECO:0007669"/>
    <property type="project" value="TreeGrafter"/>
</dbReference>
<reference evidence="5" key="2">
    <citation type="submission" date="2020-03" db="EMBL/GenBank/DDBJ databases">
        <authorList>
            <person name="Fu F.-F."/>
            <person name="Chen J."/>
        </authorList>
    </citation>
    <scope>NUCLEOTIDE SEQUENCE</scope>
    <source>
        <strain evidence="5">Lc1</strain>
    </source>
</reference>
<reference evidence="5" key="1">
    <citation type="journal article" date="2020" name="Phytopathology">
        <title>Genome sequence and comparative analysis of Colletotrichum gloeosporioides isolated from Liriodendron leaves.</title>
        <authorList>
            <person name="Fu F.F."/>
            <person name="Hao Z."/>
            <person name="Wang P."/>
            <person name="Lu Y."/>
            <person name="Xue L.J."/>
            <person name="Wei G."/>
            <person name="Tian Y."/>
            <person name="Baishi H."/>
            <person name="Xu H."/>
            <person name="Shi J."/>
            <person name="Cheng T."/>
            <person name="Wang G."/>
            <person name="Yi Y."/>
            <person name="Chen J."/>
        </authorList>
    </citation>
    <scope>NUCLEOTIDE SEQUENCE</scope>
    <source>
        <strain evidence="5">Lc1</strain>
    </source>
</reference>
<keyword evidence="6" id="KW-1185">Reference proteome</keyword>
<comment type="caution">
    <text evidence="5">The sequence shown here is derived from an EMBL/GenBank/DDBJ whole genome shotgun (WGS) entry which is preliminary data.</text>
</comment>
<keyword evidence="4" id="KW-0812">Transmembrane</keyword>
<dbReference type="Pfam" id="PF05024">
    <property type="entry name" value="Gpi1"/>
    <property type="match status" value="1"/>
</dbReference>
<feature type="compositionally biased region" description="Gly residues" evidence="3">
    <location>
        <begin position="990"/>
        <end position="1012"/>
    </location>
</feature>
<feature type="transmembrane region" description="Helical" evidence="4">
    <location>
        <begin position="121"/>
        <end position="140"/>
    </location>
</feature>
<keyword evidence="4" id="KW-0472">Membrane</keyword>
<evidence type="ECO:0000256" key="3">
    <source>
        <dbReference type="SAM" id="MobiDB-lite"/>
    </source>
</evidence>